<evidence type="ECO:0000313" key="1">
    <source>
        <dbReference type="EMBL" id="KIK28601.1"/>
    </source>
</evidence>
<gene>
    <name evidence="1" type="ORF">PISMIDRAFT_589345</name>
</gene>
<dbReference type="AlphaFoldDB" id="A0A0C9ZH88"/>
<keyword evidence="2" id="KW-1185">Reference proteome</keyword>
<dbReference type="HOGENOM" id="CLU_2723179_0_0_1"/>
<name>A0A0C9ZH88_9AGAM</name>
<reference evidence="2" key="2">
    <citation type="submission" date="2015-01" db="EMBL/GenBank/DDBJ databases">
        <title>Evolutionary Origins and Diversification of the Mycorrhizal Mutualists.</title>
        <authorList>
            <consortium name="DOE Joint Genome Institute"/>
            <consortium name="Mycorrhizal Genomics Consortium"/>
            <person name="Kohler A."/>
            <person name="Kuo A."/>
            <person name="Nagy L.G."/>
            <person name="Floudas D."/>
            <person name="Copeland A."/>
            <person name="Barry K.W."/>
            <person name="Cichocki N."/>
            <person name="Veneault-Fourrey C."/>
            <person name="LaButti K."/>
            <person name="Lindquist E.A."/>
            <person name="Lipzen A."/>
            <person name="Lundell T."/>
            <person name="Morin E."/>
            <person name="Murat C."/>
            <person name="Riley R."/>
            <person name="Ohm R."/>
            <person name="Sun H."/>
            <person name="Tunlid A."/>
            <person name="Henrissat B."/>
            <person name="Grigoriev I.V."/>
            <person name="Hibbett D.S."/>
            <person name="Martin F."/>
        </authorList>
    </citation>
    <scope>NUCLEOTIDE SEQUENCE [LARGE SCALE GENOMIC DNA]</scope>
    <source>
        <strain evidence="2">441</strain>
    </source>
</reference>
<reference evidence="1 2" key="1">
    <citation type="submission" date="2014-04" db="EMBL/GenBank/DDBJ databases">
        <authorList>
            <consortium name="DOE Joint Genome Institute"/>
            <person name="Kuo A."/>
            <person name="Kohler A."/>
            <person name="Costa M.D."/>
            <person name="Nagy L.G."/>
            <person name="Floudas D."/>
            <person name="Copeland A."/>
            <person name="Barry K.W."/>
            <person name="Cichocki N."/>
            <person name="Veneault-Fourrey C."/>
            <person name="LaButti K."/>
            <person name="Lindquist E.A."/>
            <person name="Lipzen A."/>
            <person name="Lundell T."/>
            <person name="Morin E."/>
            <person name="Murat C."/>
            <person name="Sun H."/>
            <person name="Tunlid A."/>
            <person name="Henrissat B."/>
            <person name="Grigoriev I.V."/>
            <person name="Hibbett D.S."/>
            <person name="Martin F."/>
            <person name="Nordberg H.P."/>
            <person name="Cantor M.N."/>
            <person name="Hua S.X."/>
        </authorList>
    </citation>
    <scope>NUCLEOTIDE SEQUENCE [LARGE SCALE GENOMIC DNA]</scope>
    <source>
        <strain evidence="1 2">441</strain>
    </source>
</reference>
<evidence type="ECO:0000313" key="2">
    <source>
        <dbReference type="Proteomes" id="UP000054018"/>
    </source>
</evidence>
<proteinExistence type="predicted"/>
<protein>
    <submittedName>
        <fullName evidence="1">Uncharacterized protein</fullName>
    </submittedName>
</protein>
<organism evidence="1 2">
    <name type="scientific">Pisolithus microcarpus 441</name>
    <dbReference type="NCBI Taxonomy" id="765257"/>
    <lineage>
        <taxon>Eukaryota</taxon>
        <taxon>Fungi</taxon>
        <taxon>Dikarya</taxon>
        <taxon>Basidiomycota</taxon>
        <taxon>Agaricomycotina</taxon>
        <taxon>Agaricomycetes</taxon>
        <taxon>Agaricomycetidae</taxon>
        <taxon>Boletales</taxon>
        <taxon>Sclerodermatineae</taxon>
        <taxon>Pisolithaceae</taxon>
        <taxon>Pisolithus</taxon>
    </lineage>
</organism>
<dbReference type="Proteomes" id="UP000054018">
    <property type="component" value="Unassembled WGS sequence"/>
</dbReference>
<accession>A0A0C9ZH88</accession>
<dbReference type="EMBL" id="KN833692">
    <property type="protein sequence ID" value="KIK28601.1"/>
    <property type="molecule type" value="Genomic_DNA"/>
</dbReference>
<sequence>MSLLAVLGACELKGVVFFLFAENVTIEMTRLNVSEARCVQPPRNGERVHFCSVASNLGASPLSQYRIYQPRI</sequence>